<dbReference type="EMBL" id="BDDD01000268">
    <property type="protein sequence ID" value="GAV62701.1"/>
    <property type="molecule type" value="Genomic_DNA"/>
</dbReference>
<gene>
    <name evidence="1" type="ORF">CFOL_v3_06224</name>
</gene>
<reference evidence="2" key="1">
    <citation type="submission" date="2016-04" db="EMBL/GenBank/DDBJ databases">
        <title>Cephalotus genome sequencing.</title>
        <authorList>
            <person name="Fukushima K."/>
            <person name="Hasebe M."/>
            <person name="Fang X."/>
        </authorList>
    </citation>
    <scope>NUCLEOTIDE SEQUENCE [LARGE SCALE GENOMIC DNA]</scope>
    <source>
        <strain evidence="2">cv. St1</strain>
    </source>
</reference>
<evidence type="ECO:0000313" key="1">
    <source>
        <dbReference type="EMBL" id="GAV62701.1"/>
    </source>
</evidence>
<evidence type="ECO:0000313" key="2">
    <source>
        <dbReference type="Proteomes" id="UP000187406"/>
    </source>
</evidence>
<dbReference type="Proteomes" id="UP000187406">
    <property type="component" value="Unassembled WGS sequence"/>
</dbReference>
<keyword evidence="2" id="KW-1185">Reference proteome</keyword>
<name>A0A1Q3B3V7_CEPFO</name>
<protein>
    <submittedName>
        <fullName evidence="1">Uncharacterized protein</fullName>
    </submittedName>
</protein>
<feature type="non-terminal residue" evidence="1">
    <location>
        <position position="143"/>
    </location>
</feature>
<comment type="caution">
    <text evidence="1">The sequence shown here is derived from an EMBL/GenBank/DDBJ whole genome shotgun (WGS) entry which is preliminary data.</text>
</comment>
<proteinExistence type="predicted"/>
<dbReference type="InParanoid" id="A0A1Q3B3V7"/>
<sequence>INPDTITPAKVKHMYASSTTSCSGEHLPTHFIAGRITINMKATKATPDNNTHKDINGLLCSSPTMATPMPQIKGREIPAKAMPNACLLLRRMELKSSSRPTRKRKKRRPILATDSSIGVLHCGNIACKFWFLPRADGPSRIPP</sequence>
<organism evidence="1 2">
    <name type="scientific">Cephalotus follicularis</name>
    <name type="common">Albany pitcher plant</name>
    <dbReference type="NCBI Taxonomy" id="3775"/>
    <lineage>
        <taxon>Eukaryota</taxon>
        <taxon>Viridiplantae</taxon>
        <taxon>Streptophyta</taxon>
        <taxon>Embryophyta</taxon>
        <taxon>Tracheophyta</taxon>
        <taxon>Spermatophyta</taxon>
        <taxon>Magnoliopsida</taxon>
        <taxon>eudicotyledons</taxon>
        <taxon>Gunneridae</taxon>
        <taxon>Pentapetalae</taxon>
        <taxon>rosids</taxon>
        <taxon>fabids</taxon>
        <taxon>Oxalidales</taxon>
        <taxon>Cephalotaceae</taxon>
        <taxon>Cephalotus</taxon>
    </lineage>
</organism>
<dbReference type="AlphaFoldDB" id="A0A1Q3B3V7"/>
<feature type="non-terminal residue" evidence="1">
    <location>
        <position position="1"/>
    </location>
</feature>
<accession>A0A1Q3B3V7</accession>